<comment type="similarity">
    <text evidence="1">Belongs to the universal stress protein A family.</text>
</comment>
<proteinExistence type="inferred from homology"/>
<feature type="domain" description="UspA" evidence="2">
    <location>
        <begin position="151"/>
        <end position="278"/>
    </location>
</feature>
<evidence type="ECO:0000256" key="1">
    <source>
        <dbReference type="ARBA" id="ARBA00008791"/>
    </source>
</evidence>
<protein>
    <submittedName>
        <fullName evidence="3">Universal stress protein</fullName>
    </submittedName>
</protein>
<dbReference type="PANTHER" id="PTHR46268">
    <property type="entry name" value="STRESS RESPONSE PROTEIN NHAX"/>
    <property type="match status" value="1"/>
</dbReference>
<feature type="domain" description="UspA" evidence="2">
    <location>
        <begin position="9"/>
        <end position="141"/>
    </location>
</feature>
<dbReference type="PANTHER" id="PTHR46268:SF6">
    <property type="entry name" value="UNIVERSAL STRESS PROTEIN UP12"/>
    <property type="match status" value="1"/>
</dbReference>
<dbReference type="Pfam" id="PF00582">
    <property type="entry name" value="Usp"/>
    <property type="match status" value="2"/>
</dbReference>
<evidence type="ECO:0000259" key="2">
    <source>
        <dbReference type="Pfam" id="PF00582"/>
    </source>
</evidence>
<reference evidence="3 4" key="1">
    <citation type="submission" date="2021-03" db="EMBL/GenBank/DDBJ databases">
        <authorList>
            <person name="Kanchanasin P."/>
            <person name="Saeng-In P."/>
            <person name="Phongsopitanun W."/>
            <person name="Yuki M."/>
            <person name="Kudo T."/>
            <person name="Ohkuma M."/>
            <person name="Tanasupawat S."/>
        </authorList>
    </citation>
    <scope>NUCLEOTIDE SEQUENCE [LARGE SCALE GENOMIC DNA]</scope>
    <source>
        <strain evidence="3 4">L46</strain>
    </source>
</reference>
<organism evidence="3 4">
    <name type="scientific">Actinomadura nitritigenes</name>
    <dbReference type="NCBI Taxonomy" id="134602"/>
    <lineage>
        <taxon>Bacteria</taxon>
        <taxon>Bacillati</taxon>
        <taxon>Actinomycetota</taxon>
        <taxon>Actinomycetes</taxon>
        <taxon>Streptosporangiales</taxon>
        <taxon>Thermomonosporaceae</taxon>
        <taxon>Actinomadura</taxon>
    </lineage>
</organism>
<dbReference type="PRINTS" id="PR01438">
    <property type="entry name" value="UNVRSLSTRESS"/>
</dbReference>
<name>A0ABS3RD11_9ACTN</name>
<dbReference type="EMBL" id="JAGEOK010000033">
    <property type="protein sequence ID" value="MBO2443469.1"/>
    <property type="molecule type" value="Genomic_DNA"/>
</dbReference>
<dbReference type="SUPFAM" id="SSF52402">
    <property type="entry name" value="Adenine nucleotide alpha hydrolases-like"/>
    <property type="match status" value="2"/>
</dbReference>
<comment type="caution">
    <text evidence="3">The sequence shown here is derived from an EMBL/GenBank/DDBJ whole genome shotgun (WGS) entry which is preliminary data.</text>
</comment>
<sequence length="281" mass="29031">MPEERAFTVVGTDGSDPSSRAIGWAADEAARTGRDLRVVHVVGAPAGVPGQGGAGVQALVESWNPVLRAGREVALRRRPDLAVEAVLVRDGSAPAALKRYAAGAAEVVIGHRGRGGFTELLLGSTALHLAGRLPVPLTIVRGRDVEPVGEIIVGLDLLEDPAPQLGHAFAVAEARGARLHAFHAWQPAPLAVSAGVDLHAAANTLQSHLAATLAPWRDRYPEVEVVEDVDVGHAVAALVMASAHADLVVVGSRGHVMPIGSVSHGVIHHADCPVTIVRASG</sequence>
<dbReference type="InterPro" id="IPR014729">
    <property type="entry name" value="Rossmann-like_a/b/a_fold"/>
</dbReference>
<dbReference type="InterPro" id="IPR006015">
    <property type="entry name" value="Universal_stress_UspA"/>
</dbReference>
<dbReference type="RefSeq" id="WP_208271780.1">
    <property type="nucleotide sequence ID" value="NZ_BAAAGM010000026.1"/>
</dbReference>
<dbReference type="Gene3D" id="3.40.50.620">
    <property type="entry name" value="HUPs"/>
    <property type="match status" value="2"/>
</dbReference>
<accession>A0ABS3RD11</accession>
<dbReference type="Proteomes" id="UP000666915">
    <property type="component" value="Unassembled WGS sequence"/>
</dbReference>
<keyword evidence="4" id="KW-1185">Reference proteome</keyword>
<gene>
    <name evidence="3" type="ORF">J4557_38685</name>
</gene>
<dbReference type="InterPro" id="IPR006016">
    <property type="entry name" value="UspA"/>
</dbReference>
<evidence type="ECO:0000313" key="3">
    <source>
        <dbReference type="EMBL" id="MBO2443469.1"/>
    </source>
</evidence>
<evidence type="ECO:0000313" key="4">
    <source>
        <dbReference type="Proteomes" id="UP000666915"/>
    </source>
</evidence>